<proteinExistence type="predicted"/>
<keyword evidence="1" id="KW-0812">Transmembrane</keyword>
<evidence type="ECO:0000313" key="3">
    <source>
        <dbReference type="Proteomes" id="UP001157418"/>
    </source>
</evidence>
<gene>
    <name evidence="2" type="ORF">LVIROSA_LOCUS35485</name>
</gene>
<dbReference type="Proteomes" id="UP001157418">
    <property type="component" value="Unassembled WGS sequence"/>
</dbReference>
<dbReference type="EMBL" id="CAKMRJ010005634">
    <property type="protein sequence ID" value="CAH1450040.1"/>
    <property type="molecule type" value="Genomic_DNA"/>
</dbReference>
<evidence type="ECO:0000313" key="2">
    <source>
        <dbReference type="EMBL" id="CAH1450040.1"/>
    </source>
</evidence>
<keyword evidence="1" id="KW-1133">Transmembrane helix</keyword>
<dbReference type="AlphaFoldDB" id="A0AAU9PIL6"/>
<protein>
    <submittedName>
        <fullName evidence="2">Uncharacterized protein</fullName>
    </submittedName>
</protein>
<sequence length="101" mass="11615">MRKQVGSFDFSFPNSWTIFSFYFRFLRDRLLCWVLPNVFLWLYTIGIWGQSTYEDATLDVAGCFSFALVVEDNTKVRSLGKEAYVVATFSQITDLVSSNGI</sequence>
<name>A0AAU9PIL6_9ASTR</name>
<organism evidence="2 3">
    <name type="scientific">Lactuca virosa</name>
    <dbReference type="NCBI Taxonomy" id="75947"/>
    <lineage>
        <taxon>Eukaryota</taxon>
        <taxon>Viridiplantae</taxon>
        <taxon>Streptophyta</taxon>
        <taxon>Embryophyta</taxon>
        <taxon>Tracheophyta</taxon>
        <taxon>Spermatophyta</taxon>
        <taxon>Magnoliopsida</taxon>
        <taxon>eudicotyledons</taxon>
        <taxon>Gunneridae</taxon>
        <taxon>Pentapetalae</taxon>
        <taxon>asterids</taxon>
        <taxon>campanulids</taxon>
        <taxon>Asterales</taxon>
        <taxon>Asteraceae</taxon>
        <taxon>Cichorioideae</taxon>
        <taxon>Cichorieae</taxon>
        <taxon>Lactucinae</taxon>
        <taxon>Lactuca</taxon>
    </lineage>
</organism>
<comment type="caution">
    <text evidence="2">The sequence shown here is derived from an EMBL/GenBank/DDBJ whole genome shotgun (WGS) entry which is preliminary data.</text>
</comment>
<evidence type="ECO:0000256" key="1">
    <source>
        <dbReference type="SAM" id="Phobius"/>
    </source>
</evidence>
<keyword evidence="1" id="KW-0472">Membrane</keyword>
<reference evidence="2 3" key="1">
    <citation type="submission" date="2022-01" db="EMBL/GenBank/DDBJ databases">
        <authorList>
            <person name="Xiong W."/>
            <person name="Schranz E."/>
        </authorList>
    </citation>
    <scope>NUCLEOTIDE SEQUENCE [LARGE SCALE GENOMIC DNA]</scope>
</reference>
<feature type="transmembrane region" description="Helical" evidence="1">
    <location>
        <begin position="30"/>
        <end position="49"/>
    </location>
</feature>
<keyword evidence="3" id="KW-1185">Reference proteome</keyword>
<accession>A0AAU9PIL6</accession>